<proteinExistence type="predicted"/>
<comment type="caution">
    <text evidence="1">The sequence shown here is derived from an EMBL/GenBank/DDBJ whole genome shotgun (WGS) entry which is preliminary data.</text>
</comment>
<protein>
    <submittedName>
        <fullName evidence="1">Uncharacterized protein</fullName>
    </submittedName>
</protein>
<accession>A0A919IHE1</accession>
<dbReference type="Proteomes" id="UP000619479">
    <property type="component" value="Unassembled WGS sequence"/>
</dbReference>
<dbReference type="RefSeq" id="WP_203742063.1">
    <property type="nucleotide sequence ID" value="NZ_BAAAUC010000019.1"/>
</dbReference>
<name>A0A919IHE1_9ACTN</name>
<keyword evidence="2" id="KW-1185">Reference proteome</keyword>
<reference evidence="1" key="1">
    <citation type="submission" date="2021-01" db="EMBL/GenBank/DDBJ databases">
        <title>Whole genome shotgun sequence of Actinoplanes cyaneus NBRC 14990.</title>
        <authorList>
            <person name="Komaki H."/>
            <person name="Tamura T."/>
        </authorList>
    </citation>
    <scope>NUCLEOTIDE SEQUENCE</scope>
    <source>
        <strain evidence="1">NBRC 14990</strain>
    </source>
</reference>
<dbReference type="EMBL" id="BOMH01000028">
    <property type="protein sequence ID" value="GID65759.1"/>
    <property type="molecule type" value="Genomic_DNA"/>
</dbReference>
<organism evidence="1 2">
    <name type="scientific">Actinoplanes cyaneus</name>
    <dbReference type="NCBI Taxonomy" id="52696"/>
    <lineage>
        <taxon>Bacteria</taxon>
        <taxon>Bacillati</taxon>
        <taxon>Actinomycetota</taxon>
        <taxon>Actinomycetes</taxon>
        <taxon>Micromonosporales</taxon>
        <taxon>Micromonosporaceae</taxon>
        <taxon>Actinoplanes</taxon>
    </lineage>
</organism>
<evidence type="ECO:0000313" key="1">
    <source>
        <dbReference type="EMBL" id="GID65759.1"/>
    </source>
</evidence>
<sequence>MHDQVIGLLDDCVTRLMALRAELAAARCVRPGERRGIVVEAIDAAEEFAASAGDAIGETTRGDLAAVTALPGAGDPARGVTPVTFRETAC</sequence>
<evidence type="ECO:0000313" key="2">
    <source>
        <dbReference type="Proteomes" id="UP000619479"/>
    </source>
</evidence>
<gene>
    <name evidence="1" type="ORF">Acy02nite_36400</name>
</gene>
<dbReference type="AlphaFoldDB" id="A0A919IHE1"/>